<organism evidence="1 2">
    <name type="scientific">Datura stramonium</name>
    <name type="common">Jimsonweed</name>
    <name type="synonym">Common thornapple</name>
    <dbReference type="NCBI Taxonomy" id="4076"/>
    <lineage>
        <taxon>Eukaryota</taxon>
        <taxon>Viridiplantae</taxon>
        <taxon>Streptophyta</taxon>
        <taxon>Embryophyta</taxon>
        <taxon>Tracheophyta</taxon>
        <taxon>Spermatophyta</taxon>
        <taxon>Magnoliopsida</taxon>
        <taxon>eudicotyledons</taxon>
        <taxon>Gunneridae</taxon>
        <taxon>Pentapetalae</taxon>
        <taxon>asterids</taxon>
        <taxon>lamiids</taxon>
        <taxon>Solanales</taxon>
        <taxon>Solanaceae</taxon>
        <taxon>Solanoideae</taxon>
        <taxon>Datureae</taxon>
        <taxon>Datura</taxon>
    </lineage>
</organism>
<protein>
    <submittedName>
        <fullName evidence="1">Uncharacterized protein</fullName>
    </submittedName>
</protein>
<name>A0ABS8Y755_DATST</name>
<keyword evidence="2" id="KW-1185">Reference proteome</keyword>
<evidence type="ECO:0000313" key="1">
    <source>
        <dbReference type="EMBL" id="MCE5166455.1"/>
    </source>
</evidence>
<accession>A0ABS8Y755</accession>
<gene>
    <name evidence="1" type="ORF">HAX54_019709</name>
</gene>
<reference evidence="1 2" key="1">
    <citation type="journal article" date="2021" name="BMC Genomics">
        <title>Datura genome reveals duplications of psychoactive alkaloid biosynthetic genes and high mutation rate following tissue culture.</title>
        <authorList>
            <person name="Rajewski A."/>
            <person name="Carter-House D."/>
            <person name="Stajich J."/>
            <person name="Litt A."/>
        </authorList>
    </citation>
    <scope>NUCLEOTIDE SEQUENCE [LARGE SCALE GENOMIC DNA]</scope>
    <source>
        <strain evidence="1">AR-01</strain>
    </source>
</reference>
<comment type="caution">
    <text evidence="1">The sequence shown here is derived from an EMBL/GenBank/DDBJ whole genome shotgun (WGS) entry which is preliminary data.</text>
</comment>
<dbReference type="Proteomes" id="UP000823775">
    <property type="component" value="Unassembled WGS sequence"/>
</dbReference>
<sequence>MKKSRRWHEVKRRWHEGKRRWHGQRKMQSACRQWHDSGIAAGKCGWATRQWCGRGLGTKDKQLEPRLSAAGVGVHGFSRARAYRPTHSTGSWAVSLCTCAMYDFVYLGRDKCRQAIGCKWARLACVYK</sequence>
<dbReference type="EMBL" id="JACEIK010023932">
    <property type="protein sequence ID" value="MCE5166455.1"/>
    <property type="molecule type" value="Genomic_DNA"/>
</dbReference>
<evidence type="ECO:0000313" key="2">
    <source>
        <dbReference type="Proteomes" id="UP000823775"/>
    </source>
</evidence>
<proteinExistence type="predicted"/>